<dbReference type="InterPro" id="IPR005561">
    <property type="entry name" value="ANTAR"/>
</dbReference>
<accession>A0A7W4UTB2</accession>
<evidence type="ECO:0000313" key="4">
    <source>
        <dbReference type="EMBL" id="MBB2965652.1"/>
    </source>
</evidence>
<comment type="caution">
    <text evidence="4">The sequence shown here is derived from an EMBL/GenBank/DDBJ whole genome shotgun (WGS) entry which is preliminary data.</text>
</comment>
<dbReference type="SMART" id="SM01012">
    <property type="entry name" value="ANTAR"/>
    <property type="match status" value="1"/>
</dbReference>
<feature type="domain" description="ANTAR" evidence="3">
    <location>
        <begin position="162"/>
        <end position="223"/>
    </location>
</feature>
<dbReference type="PROSITE" id="PS50921">
    <property type="entry name" value="ANTAR"/>
    <property type="match status" value="1"/>
</dbReference>
<dbReference type="AlphaFoldDB" id="A0A7W4UTB2"/>
<keyword evidence="2" id="KW-0804">Transcription</keyword>
<dbReference type="InterPro" id="IPR003018">
    <property type="entry name" value="GAF"/>
</dbReference>
<dbReference type="EMBL" id="JACHVP010000001">
    <property type="protein sequence ID" value="MBB2965652.1"/>
    <property type="molecule type" value="Genomic_DNA"/>
</dbReference>
<evidence type="ECO:0000259" key="3">
    <source>
        <dbReference type="PROSITE" id="PS50921"/>
    </source>
</evidence>
<protein>
    <submittedName>
        <fullName evidence="4">GAF domain-containing protein</fullName>
    </submittedName>
</protein>
<dbReference type="SUPFAM" id="SSF55781">
    <property type="entry name" value="GAF domain-like"/>
    <property type="match status" value="1"/>
</dbReference>
<keyword evidence="1" id="KW-0805">Transcription regulation</keyword>
<dbReference type="Gene3D" id="1.10.10.10">
    <property type="entry name" value="Winged helix-like DNA-binding domain superfamily/Winged helix DNA-binding domain"/>
    <property type="match status" value="1"/>
</dbReference>
<name>A0A7W4UTB2_LEIAQ</name>
<evidence type="ECO:0000256" key="2">
    <source>
        <dbReference type="ARBA" id="ARBA00023163"/>
    </source>
</evidence>
<evidence type="ECO:0000313" key="5">
    <source>
        <dbReference type="Proteomes" id="UP000538196"/>
    </source>
</evidence>
<reference evidence="4 5" key="1">
    <citation type="submission" date="2020-08" db="EMBL/GenBank/DDBJ databases">
        <title>Sequencing the genomes of 1000 actinobacteria strains.</title>
        <authorList>
            <person name="Klenk H.-P."/>
        </authorList>
    </citation>
    <scope>NUCLEOTIDE SEQUENCE [LARGE SCALE GENOMIC DNA]</scope>
    <source>
        <strain evidence="4 5">DSM 20146</strain>
    </source>
</reference>
<dbReference type="Pfam" id="PF13185">
    <property type="entry name" value="GAF_2"/>
    <property type="match status" value="1"/>
</dbReference>
<dbReference type="Gene3D" id="3.30.450.40">
    <property type="match status" value="1"/>
</dbReference>
<sequence length="240" mass="26333">MTGAHESEDRFGVVLAQLRDDELPRLELARPFVDVLPVTGTSVSTLGDLLGTETVAASDAQAARLDELQFDLGEGPCWDALRLERPVLEPDARRPRNEWPSFSEAIKDDVGALFAFPMLIGPLKIGAVDMYTTEPGILTRVHVRQATALADQVARILLHQAVSALVHETEEAEVTPFSRRIIHQATGMVLAQLGLTAEDARLVIQSHAFATGRTMMAVSQDLLDGRLDFSRRDGRIEDSR</sequence>
<dbReference type="InterPro" id="IPR029016">
    <property type="entry name" value="GAF-like_dom_sf"/>
</dbReference>
<dbReference type="Pfam" id="PF03861">
    <property type="entry name" value="ANTAR"/>
    <property type="match status" value="1"/>
</dbReference>
<dbReference type="GO" id="GO:0003723">
    <property type="term" value="F:RNA binding"/>
    <property type="evidence" value="ECO:0007669"/>
    <property type="project" value="InterPro"/>
</dbReference>
<keyword evidence="5" id="KW-1185">Reference proteome</keyword>
<dbReference type="InterPro" id="IPR036388">
    <property type="entry name" value="WH-like_DNA-bd_sf"/>
</dbReference>
<evidence type="ECO:0000256" key="1">
    <source>
        <dbReference type="ARBA" id="ARBA00023015"/>
    </source>
</evidence>
<proteinExistence type="predicted"/>
<dbReference type="Proteomes" id="UP000538196">
    <property type="component" value="Unassembled WGS sequence"/>
</dbReference>
<gene>
    <name evidence="4" type="ORF">FHX33_000384</name>
</gene>
<organism evidence="4 5">
    <name type="scientific">Leifsonia aquatica</name>
    <name type="common">Corynebacterium aquaticum</name>
    <dbReference type="NCBI Taxonomy" id="144185"/>
    <lineage>
        <taxon>Bacteria</taxon>
        <taxon>Bacillati</taxon>
        <taxon>Actinomycetota</taxon>
        <taxon>Actinomycetes</taxon>
        <taxon>Micrococcales</taxon>
        <taxon>Microbacteriaceae</taxon>
        <taxon>Leifsonia</taxon>
    </lineage>
</organism>
<dbReference type="RefSeq" id="WP_021764157.1">
    <property type="nucleotide sequence ID" value="NZ_JACHVP010000001.1"/>
</dbReference>